<evidence type="ECO:0000313" key="3">
    <source>
        <dbReference type="EMBL" id="VDM50768.1"/>
    </source>
</evidence>
<dbReference type="EMBL" id="UYWY01026926">
    <property type="protein sequence ID" value="VDM50768.1"/>
    <property type="molecule type" value="Genomic_DNA"/>
</dbReference>
<keyword evidence="4" id="KW-1185">Reference proteome</keyword>
<accession>A0A183VFC7</accession>
<evidence type="ECO:0000256" key="2">
    <source>
        <dbReference type="ARBA" id="ARBA00022695"/>
    </source>
</evidence>
<dbReference type="Pfam" id="PF01704">
    <property type="entry name" value="UDPGP"/>
    <property type="match status" value="2"/>
</dbReference>
<reference evidence="3 4" key="2">
    <citation type="submission" date="2018-11" db="EMBL/GenBank/DDBJ databases">
        <authorList>
            <consortium name="Pathogen Informatics"/>
        </authorList>
    </citation>
    <scope>NUCLEOTIDE SEQUENCE [LARGE SCALE GENOMIC DNA]</scope>
</reference>
<evidence type="ECO:0000256" key="1">
    <source>
        <dbReference type="ARBA" id="ARBA00022679"/>
    </source>
</evidence>
<keyword evidence="1" id="KW-0808">Transferase</keyword>
<dbReference type="GO" id="GO:0070569">
    <property type="term" value="F:uridylyltransferase activity"/>
    <property type="evidence" value="ECO:0007669"/>
    <property type="project" value="InterPro"/>
</dbReference>
<dbReference type="WBParaSite" id="TCNE_0001945101-mRNA-1">
    <property type="protein sequence ID" value="TCNE_0001945101-mRNA-1"/>
    <property type="gene ID" value="TCNE_0001945101"/>
</dbReference>
<proteinExistence type="predicted"/>
<sequence length="192" mass="22001">MLPGILSQLGMESLTQLMKLASLVDECDTTDEENRSRREQMANYYTQNREIKTYLELAQLDQSNLKTTQGIHKMAEGSVVQGGLLIWHGNHLMLLEIAHVPKDDADEFKSVSKFKIHFVNRRSLSRKHVRGFSKMRIVGACTRIFNTKNLWGRLDANMKALEKQELEMEITVNIRHVDRGIDVIGGCSWCCH</sequence>
<evidence type="ECO:0000313" key="4">
    <source>
        <dbReference type="Proteomes" id="UP000050794"/>
    </source>
</evidence>
<dbReference type="Proteomes" id="UP000050794">
    <property type="component" value="Unassembled WGS sequence"/>
</dbReference>
<dbReference type="AlphaFoldDB" id="A0A183VFC7"/>
<protein>
    <submittedName>
        <fullName evidence="5">DNA-directed RNA polymerase</fullName>
    </submittedName>
</protein>
<evidence type="ECO:0000313" key="5">
    <source>
        <dbReference type="WBParaSite" id="TCNE_0001945101-mRNA-1"/>
    </source>
</evidence>
<dbReference type="InterPro" id="IPR029044">
    <property type="entry name" value="Nucleotide-diphossugar_trans"/>
</dbReference>
<gene>
    <name evidence="3" type="ORF">TCNE_LOCUS19447</name>
</gene>
<dbReference type="InterPro" id="IPR002618">
    <property type="entry name" value="UDPGP_fam"/>
</dbReference>
<keyword evidence="2" id="KW-0548">Nucleotidyltransferase</keyword>
<dbReference type="Gene3D" id="3.90.550.10">
    <property type="entry name" value="Spore Coat Polysaccharide Biosynthesis Protein SpsA, Chain A"/>
    <property type="match status" value="1"/>
</dbReference>
<organism evidence="4 5">
    <name type="scientific">Toxocara canis</name>
    <name type="common">Canine roundworm</name>
    <dbReference type="NCBI Taxonomy" id="6265"/>
    <lineage>
        <taxon>Eukaryota</taxon>
        <taxon>Metazoa</taxon>
        <taxon>Ecdysozoa</taxon>
        <taxon>Nematoda</taxon>
        <taxon>Chromadorea</taxon>
        <taxon>Rhabditida</taxon>
        <taxon>Spirurina</taxon>
        <taxon>Ascaridomorpha</taxon>
        <taxon>Ascaridoidea</taxon>
        <taxon>Toxocaridae</taxon>
        <taxon>Toxocara</taxon>
    </lineage>
</organism>
<reference evidence="5" key="1">
    <citation type="submission" date="2016-06" db="UniProtKB">
        <authorList>
            <consortium name="WormBaseParasite"/>
        </authorList>
    </citation>
    <scope>IDENTIFICATION</scope>
</reference>
<name>A0A183VFC7_TOXCA</name>